<sequence length="60" mass="6819">MARKCDDFKDAGMMASLRFFVSYLLYCSSSEQPIDPPKFTTSKLGDWNKVSTTTAKYPNQ</sequence>
<organism evidence="1 2">
    <name type="scientific">Botryotinia fuckeliana (strain T4)</name>
    <name type="common">Noble rot fungus</name>
    <name type="synonym">Botrytis cinerea</name>
    <dbReference type="NCBI Taxonomy" id="999810"/>
    <lineage>
        <taxon>Eukaryota</taxon>
        <taxon>Fungi</taxon>
        <taxon>Dikarya</taxon>
        <taxon>Ascomycota</taxon>
        <taxon>Pezizomycotina</taxon>
        <taxon>Leotiomycetes</taxon>
        <taxon>Helotiales</taxon>
        <taxon>Sclerotiniaceae</taxon>
        <taxon>Botrytis</taxon>
    </lineage>
</organism>
<evidence type="ECO:0000313" key="1">
    <source>
        <dbReference type="EMBL" id="CCD33920.1"/>
    </source>
</evidence>
<dbReference type="Proteomes" id="UP000008177">
    <property type="component" value="Unplaced contigs"/>
</dbReference>
<dbReference type="InParanoid" id="G2XTQ2"/>
<gene>
    <name evidence="1" type="ORF">BofuT4_uP063180.1</name>
</gene>
<dbReference type="AlphaFoldDB" id="G2XTQ2"/>
<dbReference type="EMBL" id="FQ790266">
    <property type="protein sequence ID" value="CCD33920.1"/>
    <property type="molecule type" value="Genomic_DNA"/>
</dbReference>
<evidence type="ECO:0000313" key="2">
    <source>
        <dbReference type="Proteomes" id="UP000008177"/>
    </source>
</evidence>
<proteinExistence type="predicted"/>
<name>G2XTQ2_BOTF4</name>
<reference evidence="2" key="1">
    <citation type="journal article" date="2011" name="PLoS Genet.">
        <title>Genomic analysis of the necrotrophic fungal pathogens Sclerotinia sclerotiorum and Botrytis cinerea.</title>
        <authorList>
            <person name="Amselem J."/>
            <person name="Cuomo C.A."/>
            <person name="van Kan J.A."/>
            <person name="Viaud M."/>
            <person name="Benito E.P."/>
            <person name="Couloux A."/>
            <person name="Coutinho P.M."/>
            <person name="de Vries R.P."/>
            <person name="Dyer P.S."/>
            <person name="Fillinger S."/>
            <person name="Fournier E."/>
            <person name="Gout L."/>
            <person name="Hahn M."/>
            <person name="Kohn L."/>
            <person name="Lapalu N."/>
            <person name="Plummer K.M."/>
            <person name="Pradier J.M."/>
            <person name="Quevillon E."/>
            <person name="Sharon A."/>
            <person name="Simon A."/>
            <person name="ten Have A."/>
            <person name="Tudzynski B."/>
            <person name="Tudzynski P."/>
            <person name="Wincker P."/>
            <person name="Andrew M."/>
            <person name="Anthouard V."/>
            <person name="Beever R.E."/>
            <person name="Beffa R."/>
            <person name="Benoit I."/>
            <person name="Bouzid O."/>
            <person name="Brault B."/>
            <person name="Chen Z."/>
            <person name="Choquer M."/>
            <person name="Collemare J."/>
            <person name="Cotton P."/>
            <person name="Danchin E.G."/>
            <person name="Da Silva C."/>
            <person name="Gautier A."/>
            <person name="Giraud C."/>
            <person name="Giraud T."/>
            <person name="Gonzalez C."/>
            <person name="Grossetete S."/>
            <person name="Guldener U."/>
            <person name="Henrissat B."/>
            <person name="Howlett B.J."/>
            <person name="Kodira C."/>
            <person name="Kretschmer M."/>
            <person name="Lappartient A."/>
            <person name="Leroch M."/>
            <person name="Levis C."/>
            <person name="Mauceli E."/>
            <person name="Neuveglise C."/>
            <person name="Oeser B."/>
            <person name="Pearson M."/>
            <person name="Poulain J."/>
            <person name="Poussereau N."/>
            <person name="Quesneville H."/>
            <person name="Rascle C."/>
            <person name="Schumacher J."/>
            <person name="Segurens B."/>
            <person name="Sexton A."/>
            <person name="Silva E."/>
            <person name="Sirven C."/>
            <person name="Soanes D.M."/>
            <person name="Talbot N.J."/>
            <person name="Templeton M."/>
            <person name="Yandava C."/>
            <person name="Yarden O."/>
            <person name="Zeng Q."/>
            <person name="Rollins J.A."/>
            <person name="Lebrun M.H."/>
            <person name="Dickman M."/>
        </authorList>
    </citation>
    <scope>NUCLEOTIDE SEQUENCE [LARGE SCALE GENOMIC DNA]</scope>
    <source>
        <strain evidence="2">T4</strain>
    </source>
</reference>
<dbReference type="HOGENOM" id="CLU_2941418_0_0_1"/>
<protein>
    <submittedName>
        <fullName evidence="1">Uncharacterized protein</fullName>
    </submittedName>
</protein>
<accession>G2XTQ2</accession>